<keyword evidence="3" id="KW-1185">Reference proteome</keyword>
<evidence type="ECO:0000259" key="1">
    <source>
        <dbReference type="PROSITE" id="PS51977"/>
    </source>
</evidence>
<evidence type="ECO:0000313" key="3">
    <source>
        <dbReference type="Proteomes" id="UP000198816"/>
    </source>
</evidence>
<dbReference type="RefSeq" id="WP_093038599.1">
    <property type="nucleotide sequence ID" value="NZ_FNNZ01000056.1"/>
</dbReference>
<dbReference type="PROSITE" id="PS51977">
    <property type="entry name" value="WGR"/>
    <property type="match status" value="1"/>
</dbReference>
<sequence length="76" mass="8982">MQRWVNPDTARYYQADLVEDLFGGWSVVTAWGGLMSHRGQMRTAWVATREQAEKRLEEIEKRRRARGYRPVDQPCN</sequence>
<organism evidence="2 3">
    <name type="scientific">Thiocapsa roseopersicina</name>
    <dbReference type="NCBI Taxonomy" id="1058"/>
    <lineage>
        <taxon>Bacteria</taxon>
        <taxon>Pseudomonadati</taxon>
        <taxon>Pseudomonadota</taxon>
        <taxon>Gammaproteobacteria</taxon>
        <taxon>Chromatiales</taxon>
        <taxon>Chromatiaceae</taxon>
        <taxon>Thiocapsa</taxon>
    </lineage>
</organism>
<protein>
    <submittedName>
        <fullName evidence="2">WGR domain-containing protein</fullName>
    </submittedName>
</protein>
<name>A0A1H3DS29_THIRO</name>
<dbReference type="Pfam" id="PF05406">
    <property type="entry name" value="WGR"/>
    <property type="match status" value="1"/>
</dbReference>
<dbReference type="EMBL" id="FNNZ01000056">
    <property type="protein sequence ID" value="SDX68908.1"/>
    <property type="molecule type" value="Genomic_DNA"/>
</dbReference>
<proteinExistence type="predicted"/>
<dbReference type="InterPro" id="IPR008893">
    <property type="entry name" value="WGR_domain"/>
</dbReference>
<dbReference type="AlphaFoldDB" id="A0A1H3DS29"/>
<dbReference type="Proteomes" id="UP000198816">
    <property type="component" value="Unassembled WGS sequence"/>
</dbReference>
<evidence type="ECO:0000313" key="2">
    <source>
        <dbReference type="EMBL" id="SDX68908.1"/>
    </source>
</evidence>
<feature type="domain" description="WGR" evidence="1">
    <location>
        <begin position="1"/>
        <end position="76"/>
    </location>
</feature>
<reference evidence="3" key="1">
    <citation type="submission" date="2016-10" db="EMBL/GenBank/DDBJ databases">
        <authorList>
            <person name="Varghese N."/>
            <person name="Submissions S."/>
        </authorList>
    </citation>
    <scope>NUCLEOTIDE SEQUENCE [LARGE SCALE GENOMIC DNA]</scope>
    <source>
        <strain evidence="3">DSM 217</strain>
    </source>
</reference>
<accession>A0A1H3DS29</accession>
<dbReference type="STRING" id="1058.SAMN05421783_1563"/>
<dbReference type="OrthoDB" id="5801306at2"/>
<dbReference type="SUPFAM" id="SSF142921">
    <property type="entry name" value="WGR domain-like"/>
    <property type="match status" value="1"/>
</dbReference>
<dbReference type="InterPro" id="IPR036930">
    <property type="entry name" value="WGR_dom_sf"/>
</dbReference>
<dbReference type="CDD" id="cd07996">
    <property type="entry name" value="WGR_MMR_like"/>
    <property type="match status" value="1"/>
</dbReference>
<gene>
    <name evidence="2" type="ORF">SAMN05421783_1563</name>
</gene>
<dbReference type="InterPro" id="IPR049809">
    <property type="entry name" value="YehF/YfeS-like_WGR"/>
</dbReference>